<evidence type="ECO:0000256" key="1">
    <source>
        <dbReference type="SAM" id="MobiDB-lite"/>
    </source>
</evidence>
<evidence type="ECO:0000313" key="4">
    <source>
        <dbReference type="EMBL" id="OTF94955.1"/>
    </source>
</evidence>
<proteinExistence type="predicted"/>
<dbReference type="EMBL" id="CM007904">
    <property type="protein sequence ID" value="OTF94955.1"/>
    <property type="molecule type" value="Genomic_DNA"/>
</dbReference>
<dbReference type="Proteomes" id="UP000215914">
    <property type="component" value="Chromosome 15"/>
</dbReference>
<dbReference type="Gramene" id="mRNA:HanXRQr2_Chr15g0688781">
    <property type="protein sequence ID" value="mRNA:HanXRQr2_Chr15g0688781"/>
    <property type="gene ID" value="HanXRQr2_Chr15g0688781"/>
</dbReference>
<evidence type="ECO:0000256" key="2">
    <source>
        <dbReference type="SAM" id="Phobius"/>
    </source>
</evidence>
<evidence type="ECO:0000313" key="5">
    <source>
        <dbReference type="Proteomes" id="UP000215914"/>
    </source>
</evidence>
<keyword evidence="2" id="KW-1133">Transmembrane helix</keyword>
<reference evidence="4" key="2">
    <citation type="submission" date="2017-02" db="EMBL/GenBank/DDBJ databases">
        <title>Sunflower complete genome.</title>
        <authorList>
            <person name="Langlade N."/>
            <person name="Munos S."/>
        </authorList>
    </citation>
    <scope>NUCLEOTIDE SEQUENCE [LARGE SCALE GENOMIC DNA]</scope>
    <source>
        <tissue evidence="4">Leaves</tissue>
    </source>
</reference>
<accession>A0A251S9K2</accession>
<reference evidence="3" key="3">
    <citation type="submission" date="2020-06" db="EMBL/GenBank/DDBJ databases">
        <title>Helianthus annuus Genome sequencing and assembly Release 2.</title>
        <authorList>
            <person name="Gouzy J."/>
            <person name="Langlade N."/>
            <person name="Munos S."/>
        </authorList>
    </citation>
    <scope>NUCLEOTIDE SEQUENCE</scope>
    <source>
        <tissue evidence="3">Leaves</tissue>
    </source>
</reference>
<dbReference type="EMBL" id="MNCJ02000330">
    <property type="protein sequence ID" value="KAF5764159.1"/>
    <property type="molecule type" value="Genomic_DNA"/>
</dbReference>
<feature type="transmembrane region" description="Helical" evidence="2">
    <location>
        <begin position="6"/>
        <end position="28"/>
    </location>
</feature>
<feature type="region of interest" description="Disordered" evidence="1">
    <location>
        <begin position="35"/>
        <end position="64"/>
    </location>
</feature>
<evidence type="ECO:0000313" key="3">
    <source>
        <dbReference type="EMBL" id="KAF5764159.1"/>
    </source>
</evidence>
<organism evidence="4 5">
    <name type="scientific">Helianthus annuus</name>
    <name type="common">Common sunflower</name>
    <dbReference type="NCBI Taxonomy" id="4232"/>
    <lineage>
        <taxon>Eukaryota</taxon>
        <taxon>Viridiplantae</taxon>
        <taxon>Streptophyta</taxon>
        <taxon>Embryophyta</taxon>
        <taxon>Tracheophyta</taxon>
        <taxon>Spermatophyta</taxon>
        <taxon>Magnoliopsida</taxon>
        <taxon>eudicotyledons</taxon>
        <taxon>Gunneridae</taxon>
        <taxon>Pentapetalae</taxon>
        <taxon>asterids</taxon>
        <taxon>campanulids</taxon>
        <taxon>Asterales</taxon>
        <taxon>Asteraceae</taxon>
        <taxon>Asteroideae</taxon>
        <taxon>Heliantheae alliance</taxon>
        <taxon>Heliantheae</taxon>
        <taxon>Helianthus</taxon>
    </lineage>
</organism>
<keyword evidence="5" id="KW-1185">Reference proteome</keyword>
<evidence type="ECO:0008006" key="6">
    <source>
        <dbReference type="Google" id="ProtNLM"/>
    </source>
</evidence>
<dbReference type="AlphaFoldDB" id="A0A251S9K2"/>
<dbReference type="InParanoid" id="A0A251S9K2"/>
<gene>
    <name evidence="4" type="ORF">HannXRQ_Chr15g0477771</name>
    <name evidence="3" type="ORF">HanXRQr2_Chr15g0688781</name>
</gene>
<reference evidence="3 5" key="1">
    <citation type="journal article" date="2017" name="Nature">
        <title>The sunflower genome provides insights into oil metabolism, flowering and Asterid evolution.</title>
        <authorList>
            <person name="Badouin H."/>
            <person name="Gouzy J."/>
            <person name="Grassa C.J."/>
            <person name="Murat F."/>
            <person name="Staton S.E."/>
            <person name="Cottret L."/>
            <person name="Lelandais-Briere C."/>
            <person name="Owens G.L."/>
            <person name="Carrere S."/>
            <person name="Mayjonade B."/>
            <person name="Legrand L."/>
            <person name="Gill N."/>
            <person name="Kane N.C."/>
            <person name="Bowers J.E."/>
            <person name="Hubner S."/>
            <person name="Bellec A."/>
            <person name="Berard A."/>
            <person name="Berges H."/>
            <person name="Blanchet N."/>
            <person name="Boniface M.C."/>
            <person name="Brunel D."/>
            <person name="Catrice O."/>
            <person name="Chaidir N."/>
            <person name="Claudel C."/>
            <person name="Donnadieu C."/>
            <person name="Faraut T."/>
            <person name="Fievet G."/>
            <person name="Helmstetter N."/>
            <person name="King M."/>
            <person name="Knapp S.J."/>
            <person name="Lai Z."/>
            <person name="Le Paslier M.C."/>
            <person name="Lippi Y."/>
            <person name="Lorenzon L."/>
            <person name="Mandel J.R."/>
            <person name="Marage G."/>
            <person name="Marchand G."/>
            <person name="Marquand E."/>
            <person name="Bret-Mestries E."/>
            <person name="Morien E."/>
            <person name="Nambeesan S."/>
            <person name="Nguyen T."/>
            <person name="Pegot-Espagnet P."/>
            <person name="Pouilly N."/>
            <person name="Raftis F."/>
            <person name="Sallet E."/>
            <person name="Schiex T."/>
            <person name="Thomas J."/>
            <person name="Vandecasteele C."/>
            <person name="Vares D."/>
            <person name="Vear F."/>
            <person name="Vautrin S."/>
            <person name="Crespi M."/>
            <person name="Mangin B."/>
            <person name="Burke J.M."/>
            <person name="Salse J."/>
            <person name="Munos S."/>
            <person name="Vincourt P."/>
            <person name="Rieseberg L.H."/>
            <person name="Langlade N.B."/>
        </authorList>
    </citation>
    <scope>NUCLEOTIDE SEQUENCE [LARGE SCALE GENOMIC DNA]</scope>
    <source>
        <strain evidence="5">cv. SF193</strain>
        <tissue evidence="3">Leaves</tissue>
    </source>
</reference>
<protein>
    <recommendedName>
        <fullName evidence="6">Transmembrane protein</fullName>
    </recommendedName>
</protein>
<keyword evidence="2" id="KW-0812">Transmembrane</keyword>
<keyword evidence="2" id="KW-0472">Membrane</keyword>
<name>A0A251S9K2_HELAN</name>
<sequence length="64" mass="7178">MASINIRSVFIFFFISAIFFLQLLFITADGSGGFRTERYDPRTPPTPQANMMSPESSSPPPIYT</sequence>